<protein>
    <submittedName>
        <fullName evidence="1">Uncharacterized protein</fullName>
    </submittedName>
</protein>
<dbReference type="Proteomes" id="UP001241377">
    <property type="component" value="Unassembled WGS sequence"/>
</dbReference>
<sequence length="147" mass="15827">MEEWLRPKKREIAKKKPQEEIDAEVLAHPTPMDLELRKAAKQRLKQKAQAAMAAIGMDDDGQGGMTSATDDGAGTVGTTTNTPTSAKGKGRKALRGKATCLDLPVGCRPELSSIFESQKAKGRLICVLSLLPNSYSVEARAHRLDAV</sequence>
<accession>A0ACC2VXA7</accession>
<organism evidence="1 2">
    <name type="scientific">Naganishia cerealis</name>
    <dbReference type="NCBI Taxonomy" id="610337"/>
    <lineage>
        <taxon>Eukaryota</taxon>
        <taxon>Fungi</taxon>
        <taxon>Dikarya</taxon>
        <taxon>Basidiomycota</taxon>
        <taxon>Agaricomycotina</taxon>
        <taxon>Tremellomycetes</taxon>
        <taxon>Filobasidiales</taxon>
        <taxon>Filobasidiaceae</taxon>
        <taxon>Naganishia</taxon>
    </lineage>
</organism>
<keyword evidence="2" id="KW-1185">Reference proteome</keyword>
<evidence type="ECO:0000313" key="1">
    <source>
        <dbReference type="EMBL" id="KAJ9103619.1"/>
    </source>
</evidence>
<gene>
    <name evidence="1" type="ORF">QFC19_004194</name>
</gene>
<name>A0ACC2VXA7_9TREE</name>
<proteinExistence type="predicted"/>
<evidence type="ECO:0000313" key="2">
    <source>
        <dbReference type="Proteomes" id="UP001241377"/>
    </source>
</evidence>
<comment type="caution">
    <text evidence="1">The sequence shown here is derived from an EMBL/GenBank/DDBJ whole genome shotgun (WGS) entry which is preliminary data.</text>
</comment>
<dbReference type="EMBL" id="JASBWR010000044">
    <property type="protein sequence ID" value="KAJ9103619.1"/>
    <property type="molecule type" value="Genomic_DNA"/>
</dbReference>
<reference evidence="1" key="1">
    <citation type="submission" date="2023-04" db="EMBL/GenBank/DDBJ databases">
        <title>Draft Genome sequencing of Naganishia species isolated from polar environments using Oxford Nanopore Technology.</title>
        <authorList>
            <person name="Leo P."/>
            <person name="Venkateswaran K."/>
        </authorList>
    </citation>
    <scope>NUCLEOTIDE SEQUENCE</scope>
    <source>
        <strain evidence="1">MNA-CCFEE 5261</strain>
    </source>
</reference>